<protein>
    <submittedName>
        <fullName evidence="2">Uncharacterized protein</fullName>
    </submittedName>
</protein>
<dbReference type="Proteomes" id="UP001358417">
    <property type="component" value="Unassembled WGS sequence"/>
</dbReference>
<keyword evidence="1" id="KW-0175">Coiled coil</keyword>
<dbReference type="GeneID" id="89978468"/>
<evidence type="ECO:0000313" key="2">
    <source>
        <dbReference type="EMBL" id="KAK5044938.1"/>
    </source>
</evidence>
<dbReference type="AlphaFoldDB" id="A0AAV9MWL3"/>
<accession>A0AAV9MWL3</accession>
<sequence length="305" mass="34658">MTVTAYRSISSMVQWILRPVPSAIDWLLISTSRSVLFSIAAVWSFVKSIAAHWREFLSSQYISTATKLWSKIIVRVFQVFSGIKVVESLNDQIRELKEKIAMNKAQLEQKDNIITANNKQHADDMAKEQERSRDERVKLLQVQWAQGAELEKTDEYHARAEYCEQRVQKLQKKTFEQRSEADKRDEVAQRRIQKLASQLEQTKTALATSGQANQGMQDCIQKLSSDAKKSDIKIQTLIANNARLSSNVLELGAENARLKQSLQSASEQNEHLSSANALLRNERDVAVENWEIIARQKKNAGTGAQ</sequence>
<evidence type="ECO:0000313" key="3">
    <source>
        <dbReference type="Proteomes" id="UP001358417"/>
    </source>
</evidence>
<reference evidence="2 3" key="1">
    <citation type="submission" date="2023-08" db="EMBL/GenBank/DDBJ databases">
        <title>Black Yeasts Isolated from many extreme environments.</title>
        <authorList>
            <person name="Coleine C."/>
            <person name="Stajich J.E."/>
            <person name="Selbmann L."/>
        </authorList>
    </citation>
    <scope>NUCLEOTIDE SEQUENCE [LARGE SCALE GENOMIC DNA]</scope>
    <source>
        <strain evidence="2 3">CCFEE 5792</strain>
    </source>
</reference>
<comment type="caution">
    <text evidence="2">The sequence shown here is derived from an EMBL/GenBank/DDBJ whole genome shotgun (WGS) entry which is preliminary data.</text>
</comment>
<feature type="coiled-coil region" evidence="1">
    <location>
        <begin position="248"/>
        <end position="282"/>
    </location>
</feature>
<name>A0AAV9MWL3_9EURO</name>
<gene>
    <name evidence="2" type="ORF">LTR84_010310</name>
</gene>
<evidence type="ECO:0000256" key="1">
    <source>
        <dbReference type="SAM" id="Coils"/>
    </source>
</evidence>
<organism evidence="2 3">
    <name type="scientific">Exophiala bonariae</name>
    <dbReference type="NCBI Taxonomy" id="1690606"/>
    <lineage>
        <taxon>Eukaryota</taxon>
        <taxon>Fungi</taxon>
        <taxon>Dikarya</taxon>
        <taxon>Ascomycota</taxon>
        <taxon>Pezizomycotina</taxon>
        <taxon>Eurotiomycetes</taxon>
        <taxon>Chaetothyriomycetidae</taxon>
        <taxon>Chaetothyriales</taxon>
        <taxon>Herpotrichiellaceae</taxon>
        <taxon>Exophiala</taxon>
    </lineage>
</organism>
<feature type="coiled-coil region" evidence="1">
    <location>
        <begin position="86"/>
        <end position="113"/>
    </location>
</feature>
<keyword evidence="3" id="KW-1185">Reference proteome</keyword>
<dbReference type="Gene3D" id="1.20.5.340">
    <property type="match status" value="1"/>
</dbReference>
<dbReference type="RefSeq" id="XP_064700582.1">
    <property type="nucleotide sequence ID" value="XM_064853847.1"/>
</dbReference>
<dbReference type="EMBL" id="JAVRRD010000041">
    <property type="protein sequence ID" value="KAK5044938.1"/>
    <property type="molecule type" value="Genomic_DNA"/>
</dbReference>
<proteinExistence type="predicted"/>